<sequence>MEQLQVMSSLLHACQGRIGPLTSLLQFCNTKSQYFRMSTALAIIDLSCRMSIQT</sequence>
<reference evidence="1" key="2">
    <citation type="journal article" date="2015" name="Data Brief">
        <title>Shoot transcriptome of the giant reed, Arundo donax.</title>
        <authorList>
            <person name="Barrero R.A."/>
            <person name="Guerrero F.D."/>
            <person name="Moolhuijzen P."/>
            <person name="Goolsby J.A."/>
            <person name="Tidwell J."/>
            <person name="Bellgard S.E."/>
            <person name="Bellgard M.I."/>
        </authorList>
    </citation>
    <scope>NUCLEOTIDE SEQUENCE</scope>
    <source>
        <tissue evidence="1">Shoot tissue taken approximately 20 cm above the soil surface</tissue>
    </source>
</reference>
<dbReference type="AlphaFoldDB" id="A0A0A9BFM9"/>
<evidence type="ECO:0000313" key="1">
    <source>
        <dbReference type="EMBL" id="JAD60973.1"/>
    </source>
</evidence>
<protein>
    <submittedName>
        <fullName evidence="1">Uncharacterized protein</fullName>
    </submittedName>
</protein>
<reference evidence="1" key="1">
    <citation type="submission" date="2014-09" db="EMBL/GenBank/DDBJ databases">
        <authorList>
            <person name="Magalhaes I.L.F."/>
            <person name="Oliveira U."/>
            <person name="Santos F.R."/>
            <person name="Vidigal T.H.D.A."/>
            <person name="Brescovit A.D."/>
            <person name="Santos A.J."/>
        </authorList>
    </citation>
    <scope>NUCLEOTIDE SEQUENCE</scope>
    <source>
        <tissue evidence="1">Shoot tissue taken approximately 20 cm above the soil surface</tissue>
    </source>
</reference>
<name>A0A0A9BFM9_ARUDO</name>
<dbReference type="EMBL" id="GBRH01236922">
    <property type="protein sequence ID" value="JAD60973.1"/>
    <property type="molecule type" value="Transcribed_RNA"/>
</dbReference>
<organism evidence="1">
    <name type="scientific">Arundo donax</name>
    <name type="common">Giant reed</name>
    <name type="synonym">Donax arundinaceus</name>
    <dbReference type="NCBI Taxonomy" id="35708"/>
    <lineage>
        <taxon>Eukaryota</taxon>
        <taxon>Viridiplantae</taxon>
        <taxon>Streptophyta</taxon>
        <taxon>Embryophyta</taxon>
        <taxon>Tracheophyta</taxon>
        <taxon>Spermatophyta</taxon>
        <taxon>Magnoliopsida</taxon>
        <taxon>Liliopsida</taxon>
        <taxon>Poales</taxon>
        <taxon>Poaceae</taxon>
        <taxon>PACMAD clade</taxon>
        <taxon>Arundinoideae</taxon>
        <taxon>Arundineae</taxon>
        <taxon>Arundo</taxon>
    </lineage>
</organism>
<accession>A0A0A9BFM9</accession>
<proteinExistence type="predicted"/>